<evidence type="ECO:0000256" key="9">
    <source>
        <dbReference type="HAMAP-Rule" id="MF_01924"/>
    </source>
</evidence>
<dbReference type="InterPro" id="IPR000755">
    <property type="entry name" value="A_A_dipeptidase"/>
</dbReference>
<keyword evidence="12" id="KW-1185">Reference proteome</keyword>
<keyword evidence="3 9" id="KW-0479">Metal-binding</keyword>
<dbReference type="HAMAP" id="MF_01924">
    <property type="entry name" value="A_A_dipeptidase"/>
    <property type="match status" value="1"/>
</dbReference>
<dbReference type="PIRSF" id="PIRSF026671">
    <property type="entry name" value="AA_dipeptidase"/>
    <property type="match status" value="1"/>
</dbReference>
<gene>
    <name evidence="11" type="ordered locus">Cyast_0586</name>
</gene>
<dbReference type="GO" id="GO:0160237">
    <property type="term" value="F:D-Ala-D-Ala dipeptidase activity"/>
    <property type="evidence" value="ECO:0007669"/>
    <property type="project" value="UniProtKB-EC"/>
</dbReference>
<keyword evidence="2 9" id="KW-0645">Protease</keyword>
<evidence type="ECO:0000256" key="10">
    <source>
        <dbReference type="PIRNR" id="PIRNR026671"/>
    </source>
</evidence>
<dbReference type="CDD" id="cd14843">
    <property type="entry name" value="D-Ala-D-Ala_dipeptidase_like"/>
    <property type="match status" value="1"/>
</dbReference>
<feature type="binding site" evidence="9">
    <location>
        <position position="142"/>
    </location>
    <ligand>
        <name>Zn(2+)</name>
        <dbReference type="ChEBI" id="CHEBI:29105"/>
        <note>catalytic</note>
    </ligand>
</feature>
<dbReference type="Pfam" id="PF01427">
    <property type="entry name" value="Peptidase_M15"/>
    <property type="match status" value="1"/>
</dbReference>
<feature type="binding site" evidence="9">
    <location>
        <position position="207"/>
    </location>
    <ligand>
        <name>Zn(2+)</name>
        <dbReference type="ChEBI" id="CHEBI:29105"/>
        <note>catalytic</note>
    </ligand>
</feature>
<feature type="active site" description="Proton donor/acceptor" evidence="9">
    <location>
        <position position="204"/>
    </location>
</feature>
<evidence type="ECO:0000256" key="8">
    <source>
        <dbReference type="ARBA" id="ARBA00023316"/>
    </source>
</evidence>
<feature type="site" description="Transition state stabilizer" evidence="9">
    <location>
        <position position="79"/>
    </location>
</feature>
<dbReference type="GO" id="GO:0071555">
    <property type="term" value="P:cell wall organization"/>
    <property type="evidence" value="ECO:0007669"/>
    <property type="project" value="UniProtKB-KW"/>
</dbReference>
<keyword evidence="4 9" id="KW-0378">Hydrolase</keyword>
<evidence type="ECO:0000313" key="11">
    <source>
        <dbReference type="EMBL" id="AFZ46564.1"/>
    </source>
</evidence>
<evidence type="ECO:0000256" key="3">
    <source>
        <dbReference type="ARBA" id="ARBA00022723"/>
    </source>
</evidence>
<dbReference type="KEGG" id="csn:Cyast_0586"/>
<proteinExistence type="inferred from homology"/>
<dbReference type="PANTHER" id="PTHR43126:SF2">
    <property type="entry name" value="D-ALANYL-D-ALANINE DIPEPTIDASE"/>
    <property type="match status" value="1"/>
</dbReference>
<reference evidence="12" key="1">
    <citation type="journal article" date="2013" name="Proc. Natl. Acad. Sci. U.S.A.">
        <title>Improving the coverage of the cyanobacterial phylum using diversity-driven genome sequencing.</title>
        <authorList>
            <person name="Shih P.M."/>
            <person name="Wu D."/>
            <person name="Latifi A."/>
            <person name="Axen S.D."/>
            <person name="Fewer D.P."/>
            <person name="Talla E."/>
            <person name="Calteau A."/>
            <person name="Cai F."/>
            <person name="Tandeau de Marsac N."/>
            <person name="Rippka R."/>
            <person name="Herdman M."/>
            <person name="Sivonen K."/>
            <person name="Coursin T."/>
            <person name="Laurent T."/>
            <person name="Goodwin L."/>
            <person name="Nolan M."/>
            <person name="Davenport K.W."/>
            <person name="Han C.S."/>
            <person name="Rubin E.M."/>
            <person name="Eisen J.A."/>
            <person name="Woyke T."/>
            <person name="Gugger M."/>
            <person name="Kerfeld C.A."/>
        </authorList>
    </citation>
    <scope>NUCLEOTIDE SEQUENCE [LARGE SCALE GENOMIC DNA]</scope>
    <source>
        <strain evidence="12">ATCC 29140 / PCC 7202</strain>
    </source>
</reference>
<evidence type="ECO:0000313" key="12">
    <source>
        <dbReference type="Proteomes" id="UP000010483"/>
    </source>
</evidence>
<dbReference type="eggNOG" id="COG2173">
    <property type="taxonomic scope" value="Bacteria"/>
</dbReference>
<accession>K9YI79</accession>
<dbReference type="HOGENOM" id="CLU_060744_2_2_3"/>
<feature type="binding site" evidence="9">
    <location>
        <position position="135"/>
    </location>
    <ligand>
        <name>Zn(2+)</name>
        <dbReference type="ChEBI" id="CHEBI:29105"/>
        <note>catalytic</note>
    </ligand>
</feature>
<dbReference type="BioCyc" id="CSTA292563:G1353-593-MONOMER"/>
<evidence type="ECO:0000256" key="4">
    <source>
        <dbReference type="ARBA" id="ARBA00022801"/>
    </source>
</evidence>
<evidence type="ECO:0000256" key="6">
    <source>
        <dbReference type="ARBA" id="ARBA00022997"/>
    </source>
</evidence>
<evidence type="ECO:0000256" key="5">
    <source>
        <dbReference type="ARBA" id="ARBA00022833"/>
    </source>
</evidence>
<keyword evidence="7 9" id="KW-0482">Metalloprotease</keyword>
<comment type="catalytic activity">
    <reaction evidence="1 9 10">
        <text>D-alanyl-D-alanine + H2O = 2 D-alanine</text>
        <dbReference type="Rhea" id="RHEA:20661"/>
        <dbReference type="ChEBI" id="CHEBI:15377"/>
        <dbReference type="ChEBI" id="CHEBI:57416"/>
        <dbReference type="ChEBI" id="CHEBI:57822"/>
        <dbReference type="EC" id="3.4.13.22"/>
    </reaction>
</comment>
<keyword evidence="6 9" id="KW-0224">Dipeptidase</keyword>
<protein>
    <recommendedName>
        <fullName evidence="9 10">D-alanyl-D-alanine dipeptidase</fullName>
        <shortName evidence="9 10">D-Ala-D-Ala dipeptidase</shortName>
        <ecNumber evidence="9 10">3.4.13.22</ecNumber>
    </recommendedName>
</protein>
<dbReference type="GO" id="GO:0008270">
    <property type="term" value="F:zinc ion binding"/>
    <property type="evidence" value="ECO:0007669"/>
    <property type="project" value="UniProtKB-UniRule"/>
</dbReference>
<dbReference type="GO" id="GO:0006508">
    <property type="term" value="P:proteolysis"/>
    <property type="evidence" value="ECO:0007669"/>
    <property type="project" value="UniProtKB-KW"/>
</dbReference>
<comment type="function">
    <text evidence="9 10">Catalyzes hydrolysis of the D-alanyl-D-alanine dipeptide.</text>
</comment>
<dbReference type="Gene3D" id="3.30.1380.10">
    <property type="match status" value="1"/>
</dbReference>
<dbReference type="EMBL" id="CP003940">
    <property type="protein sequence ID" value="AFZ46564.1"/>
    <property type="molecule type" value="Genomic_DNA"/>
</dbReference>
<keyword evidence="8 10" id="KW-0961">Cell wall biogenesis/degradation</keyword>
<dbReference type="Proteomes" id="UP000010483">
    <property type="component" value="Chromosome"/>
</dbReference>
<comment type="similarity">
    <text evidence="9 10">Belongs to the peptidase M15D family.</text>
</comment>
<dbReference type="InterPro" id="IPR009045">
    <property type="entry name" value="Zn_M74/Hedgehog-like"/>
</dbReference>
<keyword evidence="5 9" id="KW-0862">Zinc</keyword>
<comment type="cofactor">
    <cofactor evidence="9">
        <name>Zn(2+)</name>
        <dbReference type="ChEBI" id="CHEBI:29105"/>
    </cofactor>
    <text evidence="9">Binds 1 zinc ion per subunit.</text>
</comment>
<dbReference type="EC" id="3.4.13.22" evidence="9 10"/>
<evidence type="ECO:0000256" key="7">
    <source>
        <dbReference type="ARBA" id="ARBA00023049"/>
    </source>
</evidence>
<evidence type="ECO:0000256" key="2">
    <source>
        <dbReference type="ARBA" id="ARBA00022670"/>
    </source>
</evidence>
<dbReference type="SUPFAM" id="SSF55166">
    <property type="entry name" value="Hedgehog/DD-peptidase"/>
    <property type="match status" value="1"/>
</dbReference>
<name>K9YI79_CYASC</name>
<organism evidence="11 12">
    <name type="scientific">Cyanobacterium stanieri (strain ATCC 29140 / PCC 7202)</name>
    <dbReference type="NCBI Taxonomy" id="292563"/>
    <lineage>
        <taxon>Bacteria</taxon>
        <taxon>Bacillati</taxon>
        <taxon>Cyanobacteriota</taxon>
        <taxon>Cyanophyceae</taxon>
        <taxon>Oscillatoriophycideae</taxon>
        <taxon>Chroococcales</taxon>
        <taxon>Geminocystaceae</taxon>
        <taxon>Cyanobacterium</taxon>
    </lineage>
</organism>
<dbReference type="PANTHER" id="PTHR43126">
    <property type="entry name" value="D-ALANYL-D-ALANINE DIPEPTIDASE"/>
    <property type="match status" value="1"/>
</dbReference>
<evidence type="ECO:0000256" key="1">
    <source>
        <dbReference type="ARBA" id="ARBA00001362"/>
    </source>
</evidence>
<dbReference type="STRING" id="292563.Cyast_0586"/>
<dbReference type="PATRIC" id="fig|292563.3.peg.614"/>
<dbReference type="GO" id="GO:0008237">
    <property type="term" value="F:metallopeptidase activity"/>
    <property type="evidence" value="ECO:0007669"/>
    <property type="project" value="UniProtKB-KW"/>
</dbReference>
<sequence>MEKPYQKIPIQECGEELIPIPDDIFILENPPPYQKLGADYGNKSPYYLRQSVVDALVVAQKKLQELKPQWRLKIFDAYRPIAVQQFMVDYTFKQVCDIKGLNHHQLTPTEEKKVYDEVYKIWAIPSHDPLTPPPHSTGAAVDLTLLDQHGQVVDMGGEIDELSGRSHPNYYQDSQDPTAQQYHHHRQILLEAMSAGNFIRHPGEWWHFSLGDQMWVWLQNSSLTVAQKAKYGGVFYN</sequence>
<dbReference type="AlphaFoldDB" id="K9YI79"/>